<name>A0A1D3UG40_TANFO</name>
<gene>
    <name evidence="1" type="ORF">TFUB20_00787</name>
</gene>
<sequence>MLKIDCIHLIRKDSFLSNTNIDSKTERKDFSKNQRVHIKSLNYFYNI</sequence>
<protein>
    <submittedName>
        <fullName evidence="1">Uncharacterized protein</fullName>
    </submittedName>
</protein>
<dbReference type="AlphaFoldDB" id="A0A1D3UG40"/>
<dbReference type="Proteomes" id="UP000182057">
    <property type="component" value="Unassembled WGS sequence"/>
</dbReference>
<accession>A0A1D3UG40</accession>
<reference evidence="1 2" key="1">
    <citation type="submission" date="2016-09" db="EMBL/GenBank/DDBJ databases">
        <authorList>
            <person name="Capua I."/>
            <person name="De Benedictis P."/>
            <person name="Joannis T."/>
            <person name="Lombin L.H."/>
            <person name="Cattoli G."/>
        </authorList>
    </citation>
    <scope>NUCLEOTIDE SEQUENCE [LARGE SCALE GENOMIC DNA]</scope>
    <source>
        <strain evidence="1 2">UB20</strain>
    </source>
</reference>
<organism evidence="1 2">
    <name type="scientific">Tannerella forsythia</name>
    <name type="common">Bacteroides forsythus</name>
    <dbReference type="NCBI Taxonomy" id="28112"/>
    <lineage>
        <taxon>Bacteria</taxon>
        <taxon>Pseudomonadati</taxon>
        <taxon>Bacteroidota</taxon>
        <taxon>Bacteroidia</taxon>
        <taxon>Bacteroidales</taxon>
        <taxon>Tannerellaceae</taxon>
        <taxon>Tannerella</taxon>
    </lineage>
</organism>
<proteinExistence type="predicted"/>
<evidence type="ECO:0000313" key="1">
    <source>
        <dbReference type="EMBL" id="SCQ19679.1"/>
    </source>
</evidence>
<evidence type="ECO:0000313" key="2">
    <source>
        <dbReference type="Proteomes" id="UP000182057"/>
    </source>
</evidence>
<dbReference type="EMBL" id="FMMM01000026">
    <property type="protein sequence ID" value="SCQ19679.1"/>
    <property type="molecule type" value="Genomic_DNA"/>
</dbReference>